<dbReference type="AlphaFoldDB" id="A0A4C1WUM8"/>
<feature type="compositionally biased region" description="Basic and acidic residues" evidence="1">
    <location>
        <begin position="8"/>
        <end position="21"/>
    </location>
</feature>
<feature type="region of interest" description="Disordered" evidence="1">
    <location>
        <begin position="34"/>
        <end position="56"/>
    </location>
</feature>
<name>A0A4C1WUM8_EUMVA</name>
<reference evidence="2 3" key="1">
    <citation type="journal article" date="2019" name="Commun. Biol.">
        <title>The bagworm genome reveals a unique fibroin gene that provides high tensile strength.</title>
        <authorList>
            <person name="Kono N."/>
            <person name="Nakamura H."/>
            <person name="Ohtoshi R."/>
            <person name="Tomita M."/>
            <person name="Numata K."/>
            <person name="Arakawa K."/>
        </authorList>
    </citation>
    <scope>NUCLEOTIDE SEQUENCE [LARGE SCALE GENOMIC DNA]</scope>
</reference>
<proteinExistence type="predicted"/>
<protein>
    <submittedName>
        <fullName evidence="2">Uncharacterized protein</fullName>
    </submittedName>
</protein>
<comment type="caution">
    <text evidence="2">The sequence shown here is derived from an EMBL/GenBank/DDBJ whole genome shotgun (WGS) entry which is preliminary data.</text>
</comment>
<dbReference type="EMBL" id="BGZK01000650">
    <property type="protein sequence ID" value="GBP54593.1"/>
    <property type="molecule type" value="Genomic_DNA"/>
</dbReference>
<dbReference type="Proteomes" id="UP000299102">
    <property type="component" value="Unassembled WGS sequence"/>
</dbReference>
<feature type="region of interest" description="Disordered" evidence="1">
    <location>
        <begin position="1"/>
        <end position="21"/>
    </location>
</feature>
<organism evidence="2 3">
    <name type="scientific">Eumeta variegata</name>
    <name type="common">Bagworm moth</name>
    <name type="synonym">Eumeta japonica</name>
    <dbReference type="NCBI Taxonomy" id="151549"/>
    <lineage>
        <taxon>Eukaryota</taxon>
        <taxon>Metazoa</taxon>
        <taxon>Ecdysozoa</taxon>
        <taxon>Arthropoda</taxon>
        <taxon>Hexapoda</taxon>
        <taxon>Insecta</taxon>
        <taxon>Pterygota</taxon>
        <taxon>Neoptera</taxon>
        <taxon>Endopterygota</taxon>
        <taxon>Lepidoptera</taxon>
        <taxon>Glossata</taxon>
        <taxon>Ditrysia</taxon>
        <taxon>Tineoidea</taxon>
        <taxon>Psychidae</taxon>
        <taxon>Oiketicinae</taxon>
        <taxon>Eumeta</taxon>
    </lineage>
</organism>
<gene>
    <name evidence="2" type="ORF">EVAR_33062_1</name>
</gene>
<sequence length="203" mass="22869">MKVSKKGTPREDGGNKFRGRWEVDSRNKSRYYLRTGITAPSRPTSKGESRPLHPHTSSRVYCTSTIEHFLTKKIRPESQIKCTAATRPPLRALVNQPARLDFSAFLDRDLSSNNTALFTKSTAGSSGRAAMINRRREAGEETAADAGRRAAPGCRALGNDFSMHMLIWKRALLSQIHRNESQTMHRARARPRTRRPDLGVCMY</sequence>
<evidence type="ECO:0000256" key="1">
    <source>
        <dbReference type="SAM" id="MobiDB-lite"/>
    </source>
</evidence>
<evidence type="ECO:0000313" key="2">
    <source>
        <dbReference type="EMBL" id="GBP54593.1"/>
    </source>
</evidence>
<keyword evidence="3" id="KW-1185">Reference proteome</keyword>
<evidence type="ECO:0000313" key="3">
    <source>
        <dbReference type="Proteomes" id="UP000299102"/>
    </source>
</evidence>
<accession>A0A4C1WUM8</accession>